<dbReference type="Proteomes" id="UP000515153">
    <property type="component" value="Chromosome V"/>
</dbReference>
<evidence type="ECO:0000313" key="3">
    <source>
        <dbReference type="RefSeq" id="XP_030978961.1"/>
    </source>
</evidence>
<feature type="region of interest" description="Disordered" evidence="1">
    <location>
        <begin position="147"/>
        <end position="191"/>
    </location>
</feature>
<evidence type="ECO:0000256" key="1">
    <source>
        <dbReference type="SAM" id="MobiDB-lite"/>
    </source>
</evidence>
<feature type="region of interest" description="Disordered" evidence="1">
    <location>
        <begin position="70"/>
        <end position="99"/>
    </location>
</feature>
<name>A0A6P8AVL3_PYRGI</name>
<organism evidence="2 3">
    <name type="scientific">Pyricularia grisea</name>
    <name type="common">Crabgrass-specific blast fungus</name>
    <name type="synonym">Magnaporthe grisea</name>
    <dbReference type="NCBI Taxonomy" id="148305"/>
    <lineage>
        <taxon>Eukaryota</taxon>
        <taxon>Fungi</taxon>
        <taxon>Dikarya</taxon>
        <taxon>Ascomycota</taxon>
        <taxon>Pezizomycotina</taxon>
        <taxon>Sordariomycetes</taxon>
        <taxon>Sordariomycetidae</taxon>
        <taxon>Magnaporthales</taxon>
        <taxon>Pyriculariaceae</taxon>
        <taxon>Pyricularia</taxon>
    </lineage>
</organism>
<feature type="compositionally biased region" description="Polar residues" evidence="1">
    <location>
        <begin position="74"/>
        <end position="99"/>
    </location>
</feature>
<dbReference type="GeneID" id="41963836"/>
<evidence type="ECO:0000313" key="2">
    <source>
        <dbReference type="Proteomes" id="UP000515153"/>
    </source>
</evidence>
<dbReference type="KEGG" id="pgri:PgNI_08938"/>
<sequence length="229" mass="24921">METIKPNPRLTDTKALSHRQALRWTFPKSKQEFIDAENITHSESTSPPTEWDNRSSYASIIDLDAHMAVALNDGSATEQPTRPSTAGSHHSTSTDGESNAFSLDAETYTAGLPWRSPPSTTRGLSIYITGESAASALQQVLVDFASPGPEESMIGPASPRLEEMCDSPSDTHFPPLPAPPSARVMQGTAEHDEAKDELRRLLSSFKEHLNMTKEVFEGAQTSGDRDSSH</sequence>
<dbReference type="AlphaFoldDB" id="A0A6P8AVL3"/>
<gene>
    <name evidence="3" type="ORF">PgNI_08938</name>
</gene>
<proteinExistence type="predicted"/>
<keyword evidence="2" id="KW-1185">Reference proteome</keyword>
<reference evidence="2 3" key="1">
    <citation type="journal article" date="2019" name="Mol. Biol. Evol.">
        <title>Blast fungal genomes show frequent chromosomal changes, gene gains and losses, and effector gene turnover.</title>
        <authorList>
            <person name="Gomez Luciano L.B."/>
            <person name="Jason Tsai I."/>
            <person name="Chuma I."/>
            <person name="Tosa Y."/>
            <person name="Chen Y.H."/>
            <person name="Li J.Y."/>
            <person name="Li M.Y."/>
            <person name="Jade Lu M.Y."/>
            <person name="Nakayashiki H."/>
            <person name="Li W.H."/>
        </authorList>
    </citation>
    <scope>NUCLEOTIDE SEQUENCE [LARGE SCALE GENOMIC DNA]</scope>
    <source>
        <strain evidence="2 3">NI907</strain>
    </source>
</reference>
<feature type="compositionally biased region" description="Polar residues" evidence="1">
    <location>
        <begin position="39"/>
        <end position="53"/>
    </location>
</feature>
<reference evidence="3" key="3">
    <citation type="submission" date="2025-08" db="UniProtKB">
        <authorList>
            <consortium name="RefSeq"/>
        </authorList>
    </citation>
    <scope>IDENTIFICATION</scope>
    <source>
        <strain evidence="3">NI907</strain>
    </source>
</reference>
<protein>
    <submittedName>
        <fullName evidence="3">Uncharacterized protein</fullName>
    </submittedName>
</protein>
<reference evidence="3" key="2">
    <citation type="submission" date="2019-10" db="EMBL/GenBank/DDBJ databases">
        <authorList>
            <consortium name="NCBI Genome Project"/>
        </authorList>
    </citation>
    <scope>NUCLEOTIDE SEQUENCE</scope>
    <source>
        <strain evidence="3">NI907</strain>
    </source>
</reference>
<feature type="region of interest" description="Disordered" evidence="1">
    <location>
        <begin position="34"/>
        <end position="53"/>
    </location>
</feature>
<dbReference type="RefSeq" id="XP_030978961.1">
    <property type="nucleotide sequence ID" value="XM_031128928.1"/>
</dbReference>
<accession>A0A6P8AVL3</accession>